<feature type="non-terminal residue" evidence="2">
    <location>
        <position position="285"/>
    </location>
</feature>
<evidence type="ECO:0000313" key="3">
    <source>
        <dbReference type="Proteomes" id="UP000789759"/>
    </source>
</evidence>
<dbReference type="InterPro" id="IPR000605">
    <property type="entry name" value="Helicase_SF3_ssDNA/RNA_vir"/>
</dbReference>
<gene>
    <name evidence="2" type="ORF">CPELLU_LOCUS14125</name>
</gene>
<accession>A0A9N9INQ1</accession>
<reference evidence="2" key="1">
    <citation type="submission" date="2021-06" db="EMBL/GenBank/DDBJ databases">
        <authorList>
            <person name="Kallberg Y."/>
            <person name="Tangrot J."/>
            <person name="Rosling A."/>
        </authorList>
    </citation>
    <scope>NUCLEOTIDE SEQUENCE</scope>
    <source>
        <strain evidence="2">FL966</strain>
    </source>
</reference>
<dbReference type="Proteomes" id="UP000789759">
    <property type="component" value="Unassembled WGS sequence"/>
</dbReference>
<evidence type="ECO:0000313" key="2">
    <source>
        <dbReference type="EMBL" id="CAG8741657.1"/>
    </source>
</evidence>
<protein>
    <submittedName>
        <fullName evidence="2">21678_t:CDS:1</fullName>
    </submittedName>
</protein>
<keyword evidence="3" id="KW-1185">Reference proteome</keyword>
<feature type="domain" description="Helicase superfamily 3 single-stranded DNA/RNA virus" evidence="1">
    <location>
        <begin position="86"/>
        <end position="140"/>
    </location>
</feature>
<organism evidence="2 3">
    <name type="scientific">Cetraspora pellucida</name>
    <dbReference type="NCBI Taxonomy" id="1433469"/>
    <lineage>
        <taxon>Eukaryota</taxon>
        <taxon>Fungi</taxon>
        <taxon>Fungi incertae sedis</taxon>
        <taxon>Mucoromycota</taxon>
        <taxon>Glomeromycotina</taxon>
        <taxon>Glomeromycetes</taxon>
        <taxon>Diversisporales</taxon>
        <taxon>Gigasporaceae</taxon>
        <taxon>Cetraspora</taxon>
    </lineage>
</organism>
<comment type="caution">
    <text evidence="2">The sequence shown here is derived from an EMBL/GenBank/DDBJ whole genome shotgun (WGS) entry which is preliminary data.</text>
</comment>
<dbReference type="GO" id="GO:0003724">
    <property type="term" value="F:RNA helicase activity"/>
    <property type="evidence" value="ECO:0007669"/>
    <property type="project" value="InterPro"/>
</dbReference>
<dbReference type="AlphaFoldDB" id="A0A9N9INQ1"/>
<dbReference type="EMBL" id="CAJVQA010016201">
    <property type="protein sequence ID" value="CAG8741657.1"/>
    <property type="molecule type" value="Genomic_DNA"/>
</dbReference>
<dbReference type="OrthoDB" id="2418789at2759"/>
<dbReference type="Pfam" id="PF00910">
    <property type="entry name" value="RNA_helicase"/>
    <property type="match status" value="1"/>
</dbReference>
<proteinExistence type="predicted"/>
<sequence>SNDSISCIQEGCTYRNRKPINRQKSIADHYKRNHLEIYKYQNKPYSRTFNRLNKYIKNEEIFLEETSNSNGKGKRIIYYENSDVVLYLYGPGESGKSGLVTELFGDELYKKLEMIKSEPDYWDGYNGQDIILFDECDTKINYNDNENTPKIIASHKKGKYLDKESFVVDIDSTYNFYYKNQKFLKLEPRKYEIGHCGINGTNDYIIFMCENKKIEKIPNSYTCEFNRKSLKKKIINGIECFEIIDTGVYTIYRDSKVYDRITIAEIRTYYHNEDDDIENFTISYI</sequence>
<dbReference type="GO" id="GO:0003723">
    <property type="term" value="F:RNA binding"/>
    <property type="evidence" value="ECO:0007669"/>
    <property type="project" value="InterPro"/>
</dbReference>
<name>A0A9N9INQ1_9GLOM</name>
<evidence type="ECO:0000259" key="1">
    <source>
        <dbReference type="Pfam" id="PF00910"/>
    </source>
</evidence>